<dbReference type="InterPro" id="IPR001455">
    <property type="entry name" value="TusA-like"/>
</dbReference>
<dbReference type="Gene3D" id="3.30.110.40">
    <property type="entry name" value="TusA-like domain"/>
    <property type="match status" value="1"/>
</dbReference>
<accession>A5D1H3</accession>
<dbReference type="PANTHER" id="PTHR33279">
    <property type="entry name" value="SULFUR CARRIER PROTEIN YEDF-RELATED"/>
    <property type="match status" value="1"/>
</dbReference>
<evidence type="ECO:0000259" key="2">
    <source>
        <dbReference type="PROSITE" id="PS01148"/>
    </source>
</evidence>
<feature type="domain" description="UPF0033" evidence="2">
    <location>
        <begin position="6"/>
        <end position="30"/>
    </location>
</feature>
<dbReference type="PANTHER" id="PTHR33279:SF6">
    <property type="entry name" value="SULFUR CARRIER PROTEIN YEDF-RELATED"/>
    <property type="match status" value="1"/>
</dbReference>
<organism evidence="3 4">
    <name type="scientific">Pelotomaculum thermopropionicum (strain DSM 13744 / JCM 10971 / SI)</name>
    <dbReference type="NCBI Taxonomy" id="370438"/>
    <lineage>
        <taxon>Bacteria</taxon>
        <taxon>Bacillati</taxon>
        <taxon>Bacillota</taxon>
        <taxon>Clostridia</taxon>
        <taxon>Eubacteriales</taxon>
        <taxon>Desulfotomaculaceae</taxon>
        <taxon>Pelotomaculum</taxon>
    </lineage>
</organism>
<reference evidence="4" key="1">
    <citation type="journal article" date="2008" name="Genome Res.">
        <title>The genome of Pelotomaculum thermopropionicum reveals niche-associated evolution in anaerobic microbiota.</title>
        <authorList>
            <person name="Kosaka T."/>
            <person name="Kato S."/>
            <person name="Shimoyama T."/>
            <person name="Ishii S."/>
            <person name="Abe T."/>
            <person name="Watanabe K."/>
        </authorList>
    </citation>
    <scope>NUCLEOTIDE SEQUENCE [LARGE SCALE GENOMIC DNA]</scope>
    <source>
        <strain evidence="4">DSM 13744 / JCM 10971 / SI</strain>
    </source>
</reference>
<dbReference type="Proteomes" id="UP000006556">
    <property type="component" value="Chromosome"/>
</dbReference>
<dbReference type="eggNOG" id="COG0425">
    <property type="taxonomic scope" value="Bacteria"/>
</dbReference>
<dbReference type="SUPFAM" id="SSF64307">
    <property type="entry name" value="SirA-like"/>
    <property type="match status" value="1"/>
</dbReference>
<dbReference type="AlphaFoldDB" id="A5D1H3"/>
<dbReference type="HOGENOM" id="CLU_165255_1_2_9"/>
<dbReference type="InterPro" id="IPR036868">
    <property type="entry name" value="TusA-like_sf"/>
</dbReference>
<evidence type="ECO:0000313" key="3">
    <source>
        <dbReference type="EMBL" id="BAF59916.1"/>
    </source>
</evidence>
<dbReference type="Pfam" id="PF01206">
    <property type="entry name" value="TusA"/>
    <property type="match status" value="1"/>
</dbReference>
<dbReference type="EMBL" id="AP009389">
    <property type="protein sequence ID" value="BAF59916.1"/>
    <property type="molecule type" value="Genomic_DNA"/>
</dbReference>
<keyword evidence="4" id="KW-1185">Reference proteome</keyword>
<dbReference type="STRING" id="370438.PTH_1735"/>
<proteinExistence type="inferred from homology"/>
<name>A5D1H3_PELTS</name>
<comment type="similarity">
    <text evidence="1">Belongs to the sulfur carrier protein TusA family.</text>
</comment>
<sequence>MTEKFINAKGLQCPGPIVQLFRETQACSKGDILCIEVTDQGFKKDIAAWCKKTGNELLSLEEGGGVIKARIKKN</sequence>
<dbReference type="KEGG" id="pth:PTH_1735"/>
<evidence type="ECO:0000313" key="4">
    <source>
        <dbReference type="Proteomes" id="UP000006556"/>
    </source>
</evidence>
<evidence type="ECO:0000256" key="1">
    <source>
        <dbReference type="ARBA" id="ARBA00008984"/>
    </source>
</evidence>
<gene>
    <name evidence="3" type="primary">SirA</name>
    <name evidence="3" type="ordered locus">PTH_1735</name>
</gene>
<protein>
    <submittedName>
        <fullName evidence="3">Predicted redox protein</fullName>
    </submittedName>
</protein>
<dbReference type="PROSITE" id="PS01148">
    <property type="entry name" value="UPF0033"/>
    <property type="match status" value="1"/>
</dbReference>